<keyword evidence="9" id="KW-0999">Mitochondrion inner membrane</keyword>
<dbReference type="InterPro" id="IPR019173">
    <property type="entry name" value="NADH_UbQ_OxRdtase_B5_su"/>
</dbReference>
<keyword evidence="19" id="KW-1185">Reference proteome</keyword>
<organism evidence="18 19">
    <name type="scientific">Oncorhynchus tshawytscha</name>
    <name type="common">Chinook salmon</name>
    <name type="synonym">Salmo tshawytscha</name>
    <dbReference type="NCBI Taxonomy" id="74940"/>
    <lineage>
        <taxon>Eukaryota</taxon>
        <taxon>Metazoa</taxon>
        <taxon>Chordata</taxon>
        <taxon>Craniata</taxon>
        <taxon>Vertebrata</taxon>
        <taxon>Euteleostomi</taxon>
        <taxon>Actinopterygii</taxon>
        <taxon>Neopterygii</taxon>
        <taxon>Teleostei</taxon>
        <taxon>Protacanthopterygii</taxon>
        <taxon>Salmoniformes</taxon>
        <taxon>Salmonidae</taxon>
        <taxon>Salmoninae</taxon>
        <taxon>Oncorhynchus</taxon>
    </lineage>
</organism>
<proteinExistence type="inferred from homology"/>
<evidence type="ECO:0000256" key="9">
    <source>
        <dbReference type="ARBA" id="ARBA00022792"/>
    </source>
</evidence>
<dbReference type="PANTHER" id="PTHR13178:SF0">
    <property type="entry name" value="NADH DEHYDROGENASE [UBIQUINONE] 1 BETA SUBCOMPLEX SUBUNIT 5, MITOCHONDRIAL"/>
    <property type="match status" value="1"/>
</dbReference>
<evidence type="ECO:0000256" key="5">
    <source>
        <dbReference type="ARBA" id="ARBA00015175"/>
    </source>
</evidence>
<name>A0A8C8ELF5_ONCTS</name>
<evidence type="ECO:0000256" key="1">
    <source>
        <dbReference type="ARBA" id="ARBA00003195"/>
    </source>
</evidence>
<keyword evidence="8 17" id="KW-0812">Transmembrane</keyword>
<dbReference type="Ensembl" id="ENSOTST00005012999.2">
    <property type="protein sequence ID" value="ENSOTSP00005011836.2"/>
    <property type="gene ID" value="ENSOTSG00005029397.2"/>
</dbReference>
<evidence type="ECO:0000256" key="15">
    <source>
        <dbReference type="ARBA" id="ARBA00032395"/>
    </source>
</evidence>
<evidence type="ECO:0000256" key="3">
    <source>
        <dbReference type="ARBA" id="ARBA00007152"/>
    </source>
</evidence>
<keyword evidence="11" id="KW-0249">Electron transport</keyword>
<dbReference type="Proteomes" id="UP000694402">
    <property type="component" value="Unassembled WGS sequence"/>
</dbReference>
<sequence>MHNRELSGCITAWYGNCSAHNRKALQRVVRSAQRITGVAVLWGSHGKPMLVIKPTSFYDRRFLQLLKFYILLTGIPVAVFVTSVNVFVGEAELYYKVLRHPITRWISRTFYDSPVKDYEKMMALIQIESEKGEIRLQQLEVCKQMRTKGDEPWFQIETLDKNLVDYNIKSNDTPKNDLSTTLKYFYLSTLHHWRSGSQFVYYFLHY</sequence>
<evidence type="ECO:0000256" key="11">
    <source>
        <dbReference type="ARBA" id="ARBA00022982"/>
    </source>
</evidence>
<comment type="subcellular location">
    <subcellularLocation>
        <location evidence="2">Mitochondrion inner membrane</location>
        <topology evidence="2">Single-pass membrane protein</topology>
    </subcellularLocation>
</comment>
<evidence type="ECO:0000256" key="4">
    <source>
        <dbReference type="ARBA" id="ARBA00011533"/>
    </source>
</evidence>
<dbReference type="GeneTree" id="ENSGT00390000009980"/>
<reference evidence="18" key="1">
    <citation type="submission" date="2025-08" db="UniProtKB">
        <authorList>
            <consortium name="Ensembl"/>
        </authorList>
    </citation>
    <scope>IDENTIFICATION</scope>
</reference>
<dbReference type="AlphaFoldDB" id="A0A8C8ELF5"/>
<accession>A0A8C8ELF5</accession>
<evidence type="ECO:0000256" key="7">
    <source>
        <dbReference type="ARBA" id="ARBA00022660"/>
    </source>
</evidence>
<evidence type="ECO:0000256" key="17">
    <source>
        <dbReference type="SAM" id="Phobius"/>
    </source>
</evidence>
<keyword evidence="13" id="KW-0496">Mitochondrion</keyword>
<keyword evidence="7" id="KW-0679">Respiratory chain</keyword>
<evidence type="ECO:0000313" key="19">
    <source>
        <dbReference type="Proteomes" id="UP000694402"/>
    </source>
</evidence>
<dbReference type="GO" id="GO:0005743">
    <property type="term" value="C:mitochondrial inner membrane"/>
    <property type="evidence" value="ECO:0007669"/>
    <property type="project" value="UniProtKB-SubCell"/>
</dbReference>
<comment type="function">
    <text evidence="1">Accessory subunit of the mitochondrial membrane respiratory chain NADH dehydrogenase (Complex I), that is believed not to be involved in catalysis. Complex I functions in the transfer of electrons from NADH to the respiratory chain. The immediate electron acceptor for the enzyme is believed to be ubiquinone.</text>
</comment>
<evidence type="ECO:0000256" key="13">
    <source>
        <dbReference type="ARBA" id="ARBA00023128"/>
    </source>
</evidence>
<evidence type="ECO:0000256" key="14">
    <source>
        <dbReference type="ARBA" id="ARBA00023136"/>
    </source>
</evidence>
<comment type="subunit">
    <text evidence="4">Complex I is composed of 45 different subunits.</text>
</comment>
<keyword evidence="10" id="KW-0809">Transit peptide</keyword>
<keyword evidence="14 17" id="KW-0472">Membrane</keyword>
<comment type="similarity">
    <text evidence="3">Belongs to the complex I NDUFB5 subunit family.</text>
</comment>
<evidence type="ECO:0000256" key="10">
    <source>
        <dbReference type="ARBA" id="ARBA00022946"/>
    </source>
</evidence>
<evidence type="ECO:0000313" key="18">
    <source>
        <dbReference type="Ensembl" id="ENSOTSP00005011836.2"/>
    </source>
</evidence>
<evidence type="ECO:0000256" key="6">
    <source>
        <dbReference type="ARBA" id="ARBA00022448"/>
    </source>
</evidence>
<evidence type="ECO:0000256" key="8">
    <source>
        <dbReference type="ARBA" id="ARBA00022692"/>
    </source>
</evidence>
<evidence type="ECO:0000256" key="2">
    <source>
        <dbReference type="ARBA" id="ARBA00004434"/>
    </source>
</evidence>
<dbReference type="Pfam" id="PF09781">
    <property type="entry name" value="NDUF_B5"/>
    <property type="match status" value="1"/>
</dbReference>
<protein>
    <recommendedName>
        <fullName evidence="5">NADH dehydrogenase [ubiquinone] 1 beta subcomplex subunit 5, mitochondrial</fullName>
    </recommendedName>
    <alternativeName>
        <fullName evidence="16">Complex I-SGDH</fullName>
    </alternativeName>
    <alternativeName>
        <fullName evidence="15">NADH-ubiquinone oxidoreductase SGDH subunit</fullName>
    </alternativeName>
</protein>
<evidence type="ECO:0000256" key="12">
    <source>
        <dbReference type="ARBA" id="ARBA00022989"/>
    </source>
</evidence>
<dbReference type="PANTHER" id="PTHR13178">
    <property type="entry name" value="NADH-UBIQUINONE OXIDOREDUCTASE SGDH SUBUNIT"/>
    <property type="match status" value="1"/>
</dbReference>
<keyword evidence="12 17" id="KW-1133">Transmembrane helix</keyword>
<keyword evidence="6" id="KW-0813">Transport</keyword>
<reference evidence="18" key="2">
    <citation type="submission" date="2025-09" db="UniProtKB">
        <authorList>
            <consortium name="Ensembl"/>
        </authorList>
    </citation>
    <scope>IDENTIFICATION</scope>
</reference>
<evidence type="ECO:0000256" key="16">
    <source>
        <dbReference type="ARBA" id="ARBA00032550"/>
    </source>
</evidence>
<feature type="transmembrane region" description="Helical" evidence="17">
    <location>
        <begin position="68"/>
        <end position="88"/>
    </location>
</feature>